<dbReference type="SUPFAM" id="SSF50129">
    <property type="entry name" value="GroES-like"/>
    <property type="match status" value="1"/>
</dbReference>
<comment type="caution">
    <text evidence="2">The sequence shown here is derived from an EMBL/GenBank/DDBJ whole genome shotgun (WGS) entry which is preliminary data.</text>
</comment>
<feature type="domain" description="Enoyl reductase (ER)" evidence="1">
    <location>
        <begin position="11"/>
        <end position="316"/>
    </location>
</feature>
<evidence type="ECO:0000259" key="1">
    <source>
        <dbReference type="SMART" id="SM00829"/>
    </source>
</evidence>
<proteinExistence type="predicted"/>
<dbReference type="InterPro" id="IPR036291">
    <property type="entry name" value="NAD(P)-bd_dom_sf"/>
</dbReference>
<accession>A0ABR4C2A8</accession>
<dbReference type="InterPro" id="IPR020843">
    <property type="entry name" value="ER"/>
</dbReference>
<keyword evidence="3" id="KW-1185">Reference proteome</keyword>
<dbReference type="Proteomes" id="UP001595075">
    <property type="component" value="Unassembled WGS sequence"/>
</dbReference>
<dbReference type="Pfam" id="PF13602">
    <property type="entry name" value="ADH_zinc_N_2"/>
    <property type="match status" value="1"/>
</dbReference>
<dbReference type="InterPro" id="IPR011032">
    <property type="entry name" value="GroES-like_sf"/>
</dbReference>
<dbReference type="CDD" id="cd05289">
    <property type="entry name" value="MDR_like_2"/>
    <property type="match status" value="1"/>
</dbReference>
<dbReference type="SMART" id="SM00829">
    <property type="entry name" value="PKS_ER"/>
    <property type="match status" value="1"/>
</dbReference>
<dbReference type="EMBL" id="JAZHXI010000014">
    <property type="protein sequence ID" value="KAL2064042.1"/>
    <property type="molecule type" value="Genomic_DNA"/>
</dbReference>
<dbReference type="SUPFAM" id="SSF51735">
    <property type="entry name" value="NAD(P)-binding Rossmann-fold domains"/>
    <property type="match status" value="1"/>
</dbReference>
<name>A0ABR4C2A8_9HELO</name>
<dbReference type="InterPro" id="IPR052733">
    <property type="entry name" value="Chloroplast_QOR"/>
</dbReference>
<organism evidence="2 3">
    <name type="scientific">Oculimacula yallundae</name>
    <dbReference type="NCBI Taxonomy" id="86028"/>
    <lineage>
        <taxon>Eukaryota</taxon>
        <taxon>Fungi</taxon>
        <taxon>Dikarya</taxon>
        <taxon>Ascomycota</taxon>
        <taxon>Pezizomycotina</taxon>
        <taxon>Leotiomycetes</taxon>
        <taxon>Helotiales</taxon>
        <taxon>Ploettnerulaceae</taxon>
        <taxon>Oculimacula</taxon>
    </lineage>
</organism>
<evidence type="ECO:0000313" key="3">
    <source>
        <dbReference type="Proteomes" id="UP001595075"/>
    </source>
</evidence>
<sequence length="321" mass="34795">MRALFQPDPLSTKLVLLTVPLPTPRADEHLVRVHTAAITNGELLWPKNFALDIPGKETTPLYDMAGTILTAPADSPFKPGDEVYGRTHYEHTGCGREYTCAPAEELALRPKSLTWAETATVGMSAETAYQALFVQAGLKREAGTGAKGTRIYVTAASGGVGSWVVQLAKWAGAEVVASCSADSIARVKALGADEILDYRSVDIKAWASDPAKKVDLVIDCIGRQSLADAWYAVKPDGTIISIFQPPEQQRPAELDGTGVRNFFFIQDALGENLKFVTDLWEEAGFVANLDSVWPLEEFENAVKRLESGKTKGKVVLDMGVR</sequence>
<dbReference type="Gene3D" id="3.90.180.10">
    <property type="entry name" value="Medium-chain alcohol dehydrogenases, catalytic domain"/>
    <property type="match status" value="1"/>
</dbReference>
<reference evidence="2 3" key="1">
    <citation type="journal article" date="2024" name="Commun. Biol.">
        <title>Comparative genomic analysis of thermophilic fungi reveals convergent evolutionary adaptations and gene losses.</title>
        <authorList>
            <person name="Steindorff A.S."/>
            <person name="Aguilar-Pontes M.V."/>
            <person name="Robinson A.J."/>
            <person name="Andreopoulos B."/>
            <person name="LaButti K."/>
            <person name="Kuo A."/>
            <person name="Mondo S."/>
            <person name="Riley R."/>
            <person name="Otillar R."/>
            <person name="Haridas S."/>
            <person name="Lipzen A."/>
            <person name="Grimwood J."/>
            <person name="Schmutz J."/>
            <person name="Clum A."/>
            <person name="Reid I.D."/>
            <person name="Moisan M.C."/>
            <person name="Butler G."/>
            <person name="Nguyen T.T.M."/>
            <person name="Dewar K."/>
            <person name="Conant G."/>
            <person name="Drula E."/>
            <person name="Henrissat B."/>
            <person name="Hansel C."/>
            <person name="Singer S."/>
            <person name="Hutchinson M.I."/>
            <person name="de Vries R.P."/>
            <person name="Natvig D.O."/>
            <person name="Powell A.J."/>
            <person name="Tsang A."/>
            <person name="Grigoriev I.V."/>
        </authorList>
    </citation>
    <scope>NUCLEOTIDE SEQUENCE [LARGE SCALE GENOMIC DNA]</scope>
    <source>
        <strain evidence="2 3">CBS 494.80</strain>
    </source>
</reference>
<dbReference type="PANTHER" id="PTHR44013:SF5">
    <property type="entry name" value="OXIDOREDUCTASE, PUTATIVE (AFU_ORTHOLOGUE AFUA_5G01290)-RELATED"/>
    <property type="match status" value="1"/>
</dbReference>
<gene>
    <name evidence="2" type="ORF">VTL71DRAFT_4536</name>
</gene>
<dbReference type="PANTHER" id="PTHR44013">
    <property type="entry name" value="ZINC-TYPE ALCOHOL DEHYDROGENASE-LIKE PROTEIN C16A3.02C"/>
    <property type="match status" value="1"/>
</dbReference>
<dbReference type="Gene3D" id="3.40.50.720">
    <property type="entry name" value="NAD(P)-binding Rossmann-like Domain"/>
    <property type="match status" value="1"/>
</dbReference>
<protein>
    <recommendedName>
        <fullName evidence="1">Enoyl reductase (ER) domain-containing protein</fullName>
    </recommendedName>
</protein>
<evidence type="ECO:0000313" key="2">
    <source>
        <dbReference type="EMBL" id="KAL2064042.1"/>
    </source>
</evidence>